<feature type="region of interest" description="Disordered" evidence="1">
    <location>
        <begin position="84"/>
        <end position="106"/>
    </location>
</feature>
<dbReference type="EMBL" id="JANPWB010000001">
    <property type="protein sequence ID" value="KAJ1215375.1"/>
    <property type="molecule type" value="Genomic_DNA"/>
</dbReference>
<name>A0AAV7WN29_PLEWA</name>
<organism evidence="2 3">
    <name type="scientific">Pleurodeles waltl</name>
    <name type="common">Iberian ribbed newt</name>
    <dbReference type="NCBI Taxonomy" id="8319"/>
    <lineage>
        <taxon>Eukaryota</taxon>
        <taxon>Metazoa</taxon>
        <taxon>Chordata</taxon>
        <taxon>Craniata</taxon>
        <taxon>Vertebrata</taxon>
        <taxon>Euteleostomi</taxon>
        <taxon>Amphibia</taxon>
        <taxon>Batrachia</taxon>
        <taxon>Caudata</taxon>
        <taxon>Salamandroidea</taxon>
        <taxon>Salamandridae</taxon>
        <taxon>Pleurodelinae</taxon>
        <taxon>Pleurodeles</taxon>
    </lineage>
</organism>
<keyword evidence="3" id="KW-1185">Reference proteome</keyword>
<reference evidence="2" key="1">
    <citation type="journal article" date="2022" name="bioRxiv">
        <title>Sequencing and chromosome-scale assembly of the giantPleurodeles waltlgenome.</title>
        <authorList>
            <person name="Brown T."/>
            <person name="Elewa A."/>
            <person name="Iarovenko S."/>
            <person name="Subramanian E."/>
            <person name="Araus A.J."/>
            <person name="Petzold A."/>
            <person name="Susuki M."/>
            <person name="Suzuki K.-i.T."/>
            <person name="Hayashi T."/>
            <person name="Toyoda A."/>
            <person name="Oliveira C."/>
            <person name="Osipova E."/>
            <person name="Leigh N.D."/>
            <person name="Simon A."/>
            <person name="Yun M.H."/>
        </authorList>
    </citation>
    <scope>NUCLEOTIDE SEQUENCE</scope>
    <source>
        <strain evidence="2">20211129_DDA</strain>
        <tissue evidence="2">Liver</tissue>
    </source>
</reference>
<comment type="caution">
    <text evidence="2">The sequence shown here is derived from an EMBL/GenBank/DDBJ whole genome shotgun (WGS) entry which is preliminary data.</text>
</comment>
<evidence type="ECO:0000313" key="3">
    <source>
        <dbReference type="Proteomes" id="UP001066276"/>
    </source>
</evidence>
<evidence type="ECO:0000256" key="1">
    <source>
        <dbReference type="SAM" id="MobiDB-lite"/>
    </source>
</evidence>
<dbReference type="Proteomes" id="UP001066276">
    <property type="component" value="Chromosome 1_1"/>
</dbReference>
<proteinExistence type="predicted"/>
<sequence length="106" mass="11347">MLIALALRLGTVGQIYTDSWLSPSRVARSALRRLIRSTISLLARFGELVNTLPIALKMNMAPKTIWNSGDKGEGARVVRIGKGKGDTAVAGRRPYSTAVKSSGNPP</sequence>
<dbReference type="AlphaFoldDB" id="A0AAV7WN29"/>
<protein>
    <submittedName>
        <fullName evidence="2">Uncharacterized protein</fullName>
    </submittedName>
</protein>
<gene>
    <name evidence="2" type="ORF">NDU88_002984</name>
</gene>
<evidence type="ECO:0000313" key="2">
    <source>
        <dbReference type="EMBL" id="KAJ1215375.1"/>
    </source>
</evidence>
<accession>A0AAV7WN29</accession>